<feature type="compositionally biased region" description="Polar residues" evidence="1">
    <location>
        <begin position="121"/>
        <end position="149"/>
    </location>
</feature>
<feature type="chain" id="PRO_5017623585" description="Lipoprotein" evidence="2">
    <location>
        <begin position="23"/>
        <end position="173"/>
    </location>
</feature>
<feature type="compositionally biased region" description="Low complexity" evidence="1">
    <location>
        <begin position="92"/>
        <end position="109"/>
    </location>
</feature>
<gene>
    <name evidence="3" type="ORF">D3Y59_00995</name>
</gene>
<dbReference type="OrthoDB" id="887075at2"/>
<keyword evidence="2" id="KW-0732">Signal</keyword>
<sequence>MSRTPYALGAALLLLSALVACDRSMEPGIDHQFQDSFARAPHATRVDTERDSVSGGGKAYIPVGTTSGARTVAEAVSSQPGGDPNTSKYTETGTTDGSSTTSGRSLTGRGTRDTEIPATDNPPQAGTTSGRGSLNNIPRSTPQNASVQGVQGGGPRRNTDRENSNTSKQDNRE</sequence>
<keyword evidence="4" id="KW-1185">Reference proteome</keyword>
<name>A0A3B7QV77_9BACT</name>
<dbReference type="EMBL" id="CP032317">
    <property type="protein sequence ID" value="AYA35754.1"/>
    <property type="molecule type" value="Genomic_DNA"/>
</dbReference>
<proteinExistence type="predicted"/>
<feature type="compositionally biased region" description="Basic and acidic residues" evidence="1">
    <location>
        <begin position="157"/>
        <end position="173"/>
    </location>
</feature>
<evidence type="ECO:0000256" key="2">
    <source>
        <dbReference type="SAM" id="SignalP"/>
    </source>
</evidence>
<reference evidence="3 4" key="1">
    <citation type="submission" date="2018-09" db="EMBL/GenBank/DDBJ databases">
        <title>Hymenobacter medium sp. nov., isolated from R2A medium.</title>
        <authorList>
            <person name="Yingchao G."/>
        </authorList>
    </citation>
    <scope>NUCLEOTIDE SEQUENCE [LARGE SCALE GENOMIC DNA]</scope>
    <source>
        <strain evidence="4">sh-6</strain>
    </source>
</reference>
<evidence type="ECO:0000256" key="1">
    <source>
        <dbReference type="SAM" id="MobiDB-lite"/>
    </source>
</evidence>
<organism evidence="3 4">
    <name type="scientific">Hymenobacter oligotrophus</name>
    <dbReference type="NCBI Taxonomy" id="2319843"/>
    <lineage>
        <taxon>Bacteria</taxon>
        <taxon>Pseudomonadati</taxon>
        <taxon>Bacteroidota</taxon>
        <taxon>Cytophagia</taxon>
        <taxon>Cytophagales</taxon>
        <taxon>Hymenobacteraceae</taxon>
        <taxon>Hymenobacter</taxon>
    </lineage>
</organism>
<evidence type="ECO:0000313" key="4">
    <source>
        <dbReference type="Proteomes" id="UP000262802"/>
    </source>
</evidence>
<protein>
    <recommendedName>
        <fullName evidence="5">Lipoprotein</fullName>
    </recommendedName>
</protein>
<dbReference type="Proteomes" id="UP000262802">
    <property type="component" value="Chromosome"/>
</dbReference>
<accession>A0A3B7QV77</accession>
<evidence type="ECO:0000313" key="3">
    <source>
        <dbReference type="EMBL" id="AYA35754.1"/>
    </source>
</evidence>
<feature type="compositionally biased region" description="Polar residues" evidence="1">
    <location>
        <begin position="76"/>
        <end position="91"/>
    </location>
</feature>
<dbReference type="PROSITE" id="PS51257">
    <property type="entry name" value="PROKAR_LIPOPROTEIN"/>
    <property type="match status" value="1"/>
</dbReference>
<evidence type="ECO:0008006" key="5">
    <source>
        <dbReference type="Google" id="ProtNLM"/>
    </source>
</evidence>
<feature type="signal peptide" evidence="2">
    <location>
        <begin position="1"/>
        <end position="22"/>
    </location>
</feature>
<dbReference type="KEGG" id="hyh:D3Y59_00995"/>
<dbReference type="RefSeq" id="WP_119443345.1">
    <property type="nucleotide sequence ID" value="NZ_CP032317.1"/>
</dbReference>
<feature type="region of interest" description="Disordered" evidence="1">
    <location>
        <begin position="44"/>
        <end position="173"/>
    </location>
</feature>
<dbReference type="AlphaFoldDB" id="A0A3B7QV77"/>